<evidence type="ECO:0000313" key="1">
    <source>
        <dbReference type="EMBL" id="KAK1865332.1"/>
    </source>
</evidence>
<evidence type="ECO:0000313" key="2">
    <source>
        <dbReference type="Proteomes" id="UP000798662"/>
    </source>
</evidence>
<dbReference type="EMBL" id="CM020619">
    <property type="protein sequence ID" value="KAK1865332.1"/>
    <property type="molecule type" value="Genomic_DNA"/>
</dbReference>
<name>A0ACC3C6B2_PYRYE</name>
<sequence>MDGIVGNGVIPPFATTAGHPPPRLLPLIPPFRFALVQEDIYRGAYPSLKNLRFLSRLRLRTVISLLPPGAPPSADLVDWCAASGIAHVTYPAAKYDDEVTVSPAVAAAVVSTLIAPGTTPAFLHCRDGGHNTGLVVACLRRLQGWGLGAVVEEFCRYAKGGELTREEGVFVEGFRGGVRVGTTVPRWLANDPRWAGATCPTAAPGRPGRGAPPPPRPAWAVLCAWAARHGPMALRAVRGVVD</sequence>
<dbReference type="Proteomes" id="UP000798662">
    <property type="component" value="Chromosome 2"/>
</dbReference>
<comment type="caution">
    <text evidence="1">The sequence shown here is derived from an EMBL/GenBank/DDBJ whole genome shotgun (WGS) entry which is preliminary data.</text>
</comment>
<keyword evidence="2" id="KW-1185">Reference proteome</keyword>
<proteinExistence type="predicted"/>
<protein>
    <submittedName>
        <fullName evidence="1">Uncharacterized protein</fullName>
    </submittedName>
</protein>
<gene>
    <name evidence="1" type="ORF">I4F81_007865</name>
</gene>
<accession>A0ACC3C6B2</accession>
<reference evidence="1" key="1">
    <citation type="submission" date="2019-11" db="EMBL/GenBank/DDBJ databases">
        <title>Nori genome reveals adaptations in red seaweeds to the harsh intertidal environment.</title>
        <authorList>
            <person name="Wang D."/>
            <person name="Mao Y."/>
        </authorList>
    </citation>
    <scope>NUCLEOTIDE SEQUENCE</scope>
    <source>
        <tissue evidence="1">Gametophyte</tissue>
    </source>
</reference>
<organism evidence="1 2">
    <name type="scientific">Pyropia yezoensis</name>
    <name type="common">Susabi-nori</name>
    <name type="synonym">Porphyra yezoensis</name>
    <dbReference type="NCBI Taxonomy" id="2788"/>
    <lineage>
        <taxon>Eukaryota</taxon>
        <taxon>Rhodophyta</taxon>
        <taxon>Bangiophyceae</taxon>
        <taxon>Bangiales</taxon>
        <taxon>Bangiaceae</taxon>
        <taxon>Pyropia</taxon>
    </lineage>
</organism>